<evidence type="ECO:0000313" key="3">
    <source>
        <dbReference type="EMBL" id="KAG5548768.1"/>
    </source>
</evidence>
<feature type="region of interest" description="Disordered" evidence="2">
    <location>
        <begin position="55"/>
        <end position="100"/>
    </location>
</feature>
<feature type="coiled-coil region" evidence="1">
    <location>
        <begin position="10"/>
        <end position="44"/>
    </location>
</feature>
<dbReference type="EMBL" id="JACTNZ010000005">
    <property type="protein sequence ID" value="KAG5548768.1"/>
    <property type="molecule type" value="Genomic_DNA"/>
</dbReference>
<organism evidence="3 4">
    <name type="scientific">Rhododendron griersonianum</name>
    <dbReference type="NCBI Taxonomy" id="479676"/>
    <lineage>
        <taxon>Eukaryota</taxon>
        <taxon>Viridiplantae</taxon>
        <taxon>Streptophyta</taxon>
        <taxon>Embryophyta</taxon>
        <taxon>Tracheophyta</taxon>
        <taxon>Spermatophyta</taxon>
        <taxon>Magnoliopsida</taxon>
        <taxon>eudicotyledons</taxon>
        <taxon>Gunneridae</taxon>
        <taxon>Pentapetalae</taxon>
        <taxon>asterids</taxon>
        <taxon>Ericales</taxon>
        <taxon>Ericaceae</taxon>
        <taxon>Ericoideae</taxon>
        <taxon>Rhodoreae</taxon>
        <taxon>Rhododendron</taxon>
    </lineage>
</organism>
<dbReference type="AlphaFoldDB" id="A0AAV6K8I4"/>
<comment type="caution">
    <text evidence="3">The sequence shown here is derived from an EMBL/GenBank/DDBJ whole genome shotgun (WGS) entry which is preliminary data.</text>
</comment>
<sequence length="100" mass="10871">MADTNLAERVASLEAEMGFYCEEIEQLNAQIVRLISTIRTLRRAVSSLQDFAFDQVDDKHDPEYAPGRESDETANDVSGDPNGSDDRSDGANDASGEGSD</sequence>
<protein>
    <submittedName>
        <fullName evidence="3">Uncharacterized protein</fullName>
    </submittedName>
</protein>
<accession>A0AAV6K8I4</accession>
<proteinExistence type="predicted"/>
<dbReference type="Proteomes" id="UP000823749">
    <property type="component" value="Chromosome 5"/>
</dbReference>
<evidence type="ECO:0000313" key="4">
    <source>
        <dbReference type="Proteomes" id="UP000823749"/>
    </source>
</evidence>
<keyword evidence="4" id="KW-1185">Reference proteome</keyword>
<reference evidence="3" key="1">
    <citation type="submission" date="2020-08" db="EMBL/GenBank/DDBJ databases">
        <title>Plant Genome Project.</title>
        <authorList>
            <person name="Zhang R.-G."/>
        </authorList>
    </citation>
    <scope>NUCLEOTIDE SEQUENCE</scope>
    <source>
        <strain evidence="3">WSP0</strain>
        <tissue evidence="3">Leaf</tissue>
    </source>
</reference>
<gene>
    <name evidence="3" type="ORF">RHGRI_014202</name>
</gene>
<keyword evidence="1" id="KW-0175">Coiled coil</keyword>
<evidence type="ECO:0000256" key="2">
    <source>
        <dbReference type="SAM" id="MobiDB-lite"/>
    </source>
</evidence>
<evidence type="ECO:0000256" key="1">
    <source>
        <dbReference type="SAM" id="Coils"/>
    </source>
</evidence>
<name>A0AAV6K8I4_9ERIC</name>
<feature type="compositionally biased region" description="Basic and acidic residues" evidence="2">
    <location>
        <begin position="56"/>
        <end position="71"/>
    </location>
</feature>